<feature type="compositionally biased region" description="Low complexity" evidence="1">
    <location>
        <begin position="373"/>
        <end position="386"/>
    </location>
</feature>
<sequence>MAANDQFARYFTEKLWDWIPGVYRELDAAAPNQHVLRALIQAVAEQAAVARRSIDRLWEDQSIEYCDDWVVPYIGDLVATRLVPALNARARRVDVARTIYYRRRAGTVTVLEQLILDMAGWDGAVVEAFRRLGRTHHGLDPQPYPVGRLTATPVGGIADLRRPRGVELAHGTFDELSHTADLWQHRGHAGRYAIPKLNHHLYRMQAYRVDAPTPFELTTRRYTFDPSGRDIPLFRPSYRPEDGCRRRHEEDVSAPIRCRLLGHAEYEITDAVLDAMQEGGLPAPALTELRDWIGVRFRDEYRLRATLSSLANSSDFMDPDNLHTLLAAALTEDSAKAALVRDARAFKITRLDDTDDVQIAPERTLAGDLGNGAPASPSRPASSSWSIPCAAATGSPRPCLPPAPRSPTIITASPATSVPALTTAAPPSSPPSTTPSAAASTTRRAPGPMSTPSPTARPISSTTSAASPT</sequence>
<dbReference type="AlphaFoldDB" id="A0A9X3ESC9"/>
<organism evidence="2 3">
    <name type="scientific">Nannocystis pusilla</name>
    <dbReference type="NCBI Taxonomy" id="889268"/>
    <lineage>
        <taxon>Bacteria</taxon>
        <taxon>Pseudomonadati</taxon>
        <taxon>Myxococcota</taxon>
        <taxon>Polyangia</taxon>
        <taxon>Nannocystales</taxon>
        <taxon>Nannocystaceae</taxon>
        <taxon>Nannocystis</taxon>
    </lineage>
</organism>
<dbReference type="RefSeq" id="WP_267766087.1">
    <property type="nucleotide sequence ID" value="NZ_JAPNKE010000002.1"/>
</dbReference>
<accession>A0A9X3ESC9</accession>
<name>A0A9X3ESC9_9BACT</name>
<dbReference type="EMBL" id="JAPNKE010000002">
    <property type="protein sequence ID" value="MCY1004533.1"/>
    <property type="molecule type" value="Genomic_DNA"/>
</dbReference>
<proteinExistence type="predicted"/>
<evidence type="ECO:0000313" key="3">
    <source>
        <dbReference type="Proteomes" id="UP001150924"/>
    </source>
</evidence>
<keyword evidence="3" id="KW-1185">Reference proteome</keyword>
<dbReference type="Proteomes" id="UP001150924">
    <property type="component" value="Unassembled WGS sequence"/>
</dbReference>
<feature type="compositionally biased region" description="Low complexity" evidence="1">
    <location>
        <begin position="411"/>
        <end position="426"/>
    </location>
</feature>
<feature type="region of interest" description="Disordered" evidence="1">
    <location>
        <begin position="364"/>
        <end position="469"/>
    </location>
</feature>
<protein>
    <submittedName>
        <fullName evidence="2">Uncharacterized protein</fullName>
    </submittedName>
</protein>
<comment type="caution">
    <text evidence="2">The sequence shown here is derived from an EMBL/GenBank/DDBJ whole genome shotgun (WGS) entry which is preliminary data.</text>
</comment>
<reference evidence="2" key="1">
    <citation type="submission" date="2022-11" db="EMBL/GenBank/DDBJ databases">
        <title>Minimal conservation of predation-associated metabolite biosynthetic gene clusters underscores biosynthetic potential of Myxococcota including descriptions for ten novel species: Archangium lansinium sp. nov., Myxococcus landrumus sp. nov., Nannocystis bai.</title>
        <authorList>
            <person name="Ahearne A."/>
            <person name="Stevens C."/>
            <person name="Phillips K."/>
        </authorList>
    </citation>
    <scope>NUCLEOTIDE SEQUENCE</scope>
    <source>
        <strain evidence="2">Na p29</strain>
    </source>
</reference>
<evidence type="ECO:0000313" key="2">
    <source>
        <dbReference type="EMBL" id="MCY1004533.1"/>
    </source>
</evidence>
<gene>
    <name evidence="2" type="ORF">OV079_02900</name>
</gene>
<feature type="compositionally biased region" description="Low complexity" evidence="1">
    <location>
        <begin position="450"/>
        <end position="469"/>
    </location>
</feature>
<evidence type="ECO:0000256" key="1">
    <source>
        <dbReference type="SAM" id="MobiDB-lite"/>
    </source>
</evidence>